<keyword evidence="3" id="KW-1185">Reference proteome</keyword>
<dbReference type="AlphaFoldDB" id="A0A8H4N1B0"/>
<organism evidence="2 3">
    <name type="scientific">Botryosphaeria dothidea</name>
    <dbReference type="NCBI Taxonomy" id="55169"/>
    <lineage>
        <taxon>Eukaryota</taxon>
        <taxon>Fungi</taxon>
        <taxon>Dikarya</taxon>
        <taxon>Ascomycota</taxon>
        <taxon>Pezizomycotina</taxon>
        <taxon>Dothideomycetes</taxon>
        <taxon>Dothideomycetes incertae sedis</taxon>
        <taxon>Botryosphaeriales</taxon>
        <taxon>Botryosphaeriaceae</taxon>
        <taxon>Botryosphaeria</taxon>
    </lineage>
</organism>
<sequence length="165" mass="18735">MAERSLNATNTSTTGTSIQTARAPLPEDQQLKHRAKDLAERLRAALDQVLHDLDPDTDDLLKEADALLGERAKSDYRDLEPIRRMVEMGLRMKPLSFEELPHLDTIAKGCSYSPEEVDAHEAKMHELVRRDRENRNNLAKLLRVEEVIARLEAAMVEAPRISKET</sequence>
<feature type="compositionally biased region" description="Low complexity" evidence="1">
    <location>
        <begin position="7"/>
        <end position="21"/>
    </location>
</feature>
<comment type="caution">
    <text evidence="2">The sequence shown here is derived from an EMBL/GenBank/DDBJ whole genome shotgun (WGS) entry which is preliminary data.</text>
</comment>
<proteinExistence type="predicted"/>
<gene>
    <name evidence="2" type="ORF">GTA08_BOTSDO08677</name>
</gene>
<evidence type="ECO:0000313" key="3">
    <source>
        <dbReference type="Proteomes" id="UP000572817"/>
    </source>
</evidence>
<reference evidence="2" key="1">
    <citation type="submission" date="2020-04" db="EMBL/GenBank/DDBJ databases">
        <title>Genome Assembly and Annotation of Botryosphaeria dothidea sdau 11-99, a Latent Pathogen of Apple Fruit Ring Rot in China.</title>
        <authorList>
            <person name="Yu C."/>
            <person name="Diao Y."/>
            <person name="Lu Q."/>
            <person name="Zhao J."/>
            <person name="Cui S."/>
            <person name="Peng C."/>
            <person name="He B."/>
            <person name="Liu H."/>
        </authorList>
    </citation>
    <scope>NUCLEOTIDE SEQUENCE [LARGE SCALE GENOMIC DNA]</scope>
    <source>
        <strain evidence="2">Sdau11-99</strain>
    </source>
</reference>
<dbReference type="Proteomes" id="UP000572817">
    <property type="component" value="Unassembled WGS sequence"/>
</dbReference>
<feature type="region of interest" description="Disordered" evidence="1">
    <location>
        <begin position="1"/>
        <end position="32"/>
    </location>
</feature>
<dbReference type="EMBL" id="WWBZ02000062">
    <property type="protein sequence ID" value="KAF4303448.1"/>
    <property type="molecule type" value="Genomic_DNA"/>
</dbReference>
<protein>
    <submittedName>
        <fullName evidence="2">Uncharacterized protein</fullName>
    </submittedName>
</protein>
<evidence type="ECO:0000256" key="1">
    <source>
        <dbReference type="SAM" id="MobiDB-lite"/>
    </source>
</evidence>
<evidence type="ECO:0000313" key="2">
    <source>
        <dbReference type="EMBL" id="KAF4303448.1"/>
    </source>
</evidence>
<accession>A0A8H4N1B0</accession>
<name>A0A8H4N1B0_9PEZI</name>